<evidence type="ECO:0000313" key="10">
    <source>
        <dbReference type="EMBL" id="KFN50508.1"/>
    </source>
</evidence>
<evidence type="ECO:0000256" key="3">
    <source>
        <dbReference type="ARBA" id="ARBA00012141"/>
    </source>
</evidence>
<dbReference type="EC" id="2.1.1.171" evidence="3 8"/>
<dbReference type="PROSITE" id="PS00092">
    <property type="entry name" value="N6_MTASE"/>
    <property type="match status" value="1"/>
</dbReference>
<dbReference type="RefSeq" id="WP_043801549.1">
    <property type="nucleotide sequence ID" value="NZ_AVCH01000093.1"/>
</dbReference>
<dbReference type="GO" id="GO:0052913">
    <property type="term" value="F:16S rRNA (guanine(966)-N(2))-methyltransferase activity"/>
    <property type="evidence" value="ECO:0007669"/>
    <property type="project" value="UniProtKB-EC"/>
</dbReference>
<evidence type="ECO:0000256" key="2">
    <source>
        <dbReference type="ARBA" id="ARBA00005269"/>
    </source>
</evidence>
<comment type="similarity">
    <text evidence="2 8">Belongs to the methyltransferase superfamily. RsmD family.</text>
</comment>
<keyword evidence="5 8" id="KW-0489">Methyltransferase</keyword>
<keyword evidence="6 8" id="KW-0808">Transferase</keyword>
<dbReference type="InterPro" id="IPR002052">
    <property type="entry name" value="DNA_methylase_N6_adenine_CS"/>
</dbReference>
<dbReference type="PIRSF" id="PIRSF004553">
    <property type="entry name" value="CHP00095"/>
    <property type="match status" value="1"/>
</dbReference>
<organism evidence="10 11">
    <name type="scientific">Arenimonas malthae CC-JY-1</name>
    <dbReference type="NCBI Taxonomy" id="1384054"/>
    <lineage>
        <taxon>Bacteria</taxon>
        <taxon>Pseudomonadati</taxon>
        <taxon>Pseudomonadota</taxon>
        <taxon>Gammaproteobacteria</taxon>
        <taxon>Lysobacterales</taxon>
        <taxon>Lysobacteraceae</taxon>
        <taxon>Arenimonas</taxon>
    </lineage>
</organism>
<dbReference type="GO" id="GO:0003676">
    <property type="term" value="F:nucleic acid binding"/>
    <property type="evidence" value="ECO:0007669"/>
    <property type="project" value="InterPro"/>
</dbReference>
<dbReference type="Pfam" id="PF03602">
    <property type="entry name" value="Cons_hypoth95"/>
    <property type="match status" value="1"/>
</dbReference>
<evidence type="ECO:0000313" key="11">
    <source>
        <dbReference type="Proteomes" id="UP000029392"/>
    </source>
</evidence>
<gene>
    <name evidence="10" type="ORF">N790_05115</name>
</gene>
<dbReference type="AlphaFoldDB" id="A0A091BCX9"/>
<dbReference type="PANTHER" id="PTHR43542">
    <property type="entry name" value="METHYLTRANSFERASE"/>
    <property type="match status" value="1"/>
</dbReference>
<dbReference type="NCBIfam" id="TIGR00095">
    <property type="entry name" value="16S rRNA (guanine(966)-N(2))-methyltransferase RsmD"/>
    <property type="match status" value="1"/>
</dbReference>
<evidence type="ECO:0000256" key="1">
    <source>
        <dbReference type="ARBA" id="ARBA00002649"/>
    </source>
</evidence>
<comment type="function">
    <text evidence="1 8">Specifically methylates the guanine in position 966 of 16S rRNA in the assembled 30S particle.</text>
</comment>
<dbReference type="PATRIC" id="fig|1384054.3.peg.909"/>
<proteinExistence type="inferred from homology"/>
<feature type="region of interest" description="Disordered" evidence="9">
    <location>
        <begin position="184"/>
        <end position="205"/>
    </location>
</feature>
<evidence type="ECO:0000256" key="9">
    <source>
        <dbReference type="SAM" id="MobiDB-lite"/>
    </source>
</evidence>
<dbReference type="STRING" id="1384054.N790_05115"/>
<sequence length="205" mass="21982">MNPRPPGTVRIIAGQLRGSKLPVPDRPGLRPTSDRVRETLFNWLQPKLAGARVLDLFAGTGALGFESASRGAAAVRLVERDPGLAQALRDSAARLKAASVAVDTADALAWLRRAPDQAFDLVFLDPPFEAGLWESAAALLGPWLAPGAWIYVESPQNVSPSLPPGWLPHREGRTREVRYALLRSEGRPAPDSAATLQAESTPQGD</sequence>
<dbReference type="eggNOG" id="COG0742">
    <property type="taxonomic scope" value="Bacteria"/>
</dbReference>
<evidence type="ECO:0000256" key="7">
    <source>
        <dbReference type="ARBA" id="ARBA00048326"/>
    </source>
</evidence>
<dbReference type="InterPro" id="IPR029063">
    <property type="entry name" value="SAM-dependent_MTases_sf"/>
</dbReference>
<accession>A0A091BCX9</accession>
<dbReference type="Proteomes" id="UP000029392">
    <property type="component" value="Unassembled WGS sequence"/>
</dbReference>
<dbReference type="InterPro" id="IPR004398">
    <property type="entry name" value="RNA_MeTrfase_RsmD"/>
</dbReference>
<keyword evidence="8" id="KW-0949">S-adenosyl-L-methionine</keyword>
<keyword evidence="11" id="KW-1185">Reference proteome</keyword>
<evidence type="ECO:0000256" key="4">
    <source>
        <dbReference type="ARBA" id="ARBA00013682"/>
    </source>
</evidence>
<dbReference type="SUPFAM" id="SSF53335">
    <property type="entry name" value="S-adenosyl-L-methionine-dependent methyltransferases"/>
    <property type="match status" value="1"/>
</dbReference>
<reference evidence="10 11" key="1">
    <citation type="submission" date="2013-09" db="EMBL/GenBank/DDBJ databases">
        <title>Genome sequencing of Arenimonas malthae.</title>
        <authorList>
            <person name="Chen F."/>
            <person name="Wang G."/>
        </authorList>
    </citation>
    <scope>NUCLEOTIDE SEQUENCE [LARGE SCALE GENOMIC DNA]</scope>
    <source>
        <strain evidence="10 11">CC-JY-1</strain>
    </source>
</reference>
<comment type="catalytic activity">
    <reaction evidence="7 8">
        <text>guanosine(966) in 16S rRNA + S-adenosyl-L-methionine = N(2)-methylguanosine(966) in 16S rRNA + S-adenosyl-L-homocysteine + H(+)</text>
        <dbReference type="Rhea" id="RHEA:23548"/>
        <dbReference type="Rhea" id="RHEA-COMP:10211"/>
        <dbReference type="Rhea" id="RHEA-COMP:10212"/>
        <dbReference type="ChEBI" id="CHEBI:15378"/>
        <dbReference type="ChEBI" id="CHEBI:57856"/>
        <dbReference type="ChEBI" id="CHEBI:59789"/>
        <dbReference type="ChEBI" id="CHEBI:74269"/>
        <dbReference type="ChEBI" id="CHEBI:74481"/>
        <dbReference type="EC" id="2.1.1.171"/>
    </reaction>
</comment>
<name>A0A091BCX9_9GAMM</name>
<comment type="caution">
    <text evidence="10">The sequence shown here is derived from an EMBL/GenBank/DDBJ whole genome shotgun (WGS) entry which is preliminary data.</text>
</comment>
<evidence type="ECO:0000256" key="8">
    <source>
        <dbReference type="PIRNR" id="PIRNR004553"/>
    </source>
</evidence>
<dbReference type="PANTHER" id="PTHR43542:SF1">
    <property type="entry name" value="METHYLTRANSFERASE"/>
    <property type="match status" value="1"/>
</dbReference>
<dbReference type="EMBL" id="AVCH01000093">
    <property type="protein sequence ID" value="KFN50508.1"/>
    <property type="molecule type" value="Genomic_DNA"/>
</dbReference>
<keyword evidence="8" id="KW-0698">rRNA processing</keyword>
<feature type="compositionally biased region" description="Polar residues" evidence="9">
    <location>
        <begin position="194"/>
        <end position="205"/>
    </location>
</feature>
<dbReference type="OrthoDB" id="9803017at2"/>
<evidence type="ECO:0000256" key="5">
    <source>
        <dbReference type="ARBA" id="ARBA00022603"/>
    </source>
</evidence>
<dbReference type="Gene3D" id="3.40.50.150">
    <property type="entry name" value="Vaccinia Virus protein VP39"/>
    <property type="match status" value="1"/>
</dbReference>
<evidence type="ECO:0000256" key="6">
    <source>
        <dbReference type="ARBA" id="ARBA00022679"/>
    </source>
</evidence>
<dbReference type="CDD" id="cd02440">
    <property type="entry name" value="AdoMet_MTases"/>
    <property type="match status" value="1"/>
</dbReference>
<protein>
    <recommendedName>
        <fullName evidence="4 8">Ribosomal RNA small subunit methyltransferase D</fullName>
        <ecNumber evidence="3 8">2.1.1.171</ecNumber>
    </recommendedName>
</protein>